<name>A0A8S3APN0_9BILA</name>
<sequence>MYASDWALLVRQLVAPNPSFRRFFEPLLHGDFLPLNRVLYPLEAESDVAA</sequence>
<feature type="non-terminal residue" evidence="1">
    <location>
        <position position="50"/>
    </location>
</feature>
<comment type="caution">
    <text evidence="1">The sequence shown here is derived from an EMBL/GenBank/DDBJ whole genome shotgun (WGS) entry which is preliminary data.</text>
</comment>
<dbReference type="EMBL" id="CAJOBJ010138141">
    <property type="protein sequence ID" value="CAF4750977.1"/>
    <property type="molecule type" value="Genomic_DNA"/>
</dbReference>
<evidence type="ECO:0000313" key="1">
    <source>
        <dbReference type="EMBL" id="CAF4750977.1"/>
    </source>
</evidence>
<organism evidence="1 2">
    <name type="scientific">Rotaria magnacalcarata</name>
    <dbReference type="NCBI Taxonomy" id="392030"/>
    <lineage>
        <taxon>Eukaryota</taxon>
        <taxon>Metazoa</taxon>
        <taxon>Spiralia</taxon>
        <taxon>Gnathifera</taxon>
        <taxon>Rotifera</taxon>
        <taxon>Eurotatoria</taxon>
        <taxon>Bdelloidea</taxon>
        <taxon>Philodinida</taxon>
        <taxon>Philodinidae</taxon>
        <taxon>Rotaria</taxon>
    </lineage>
</organism>
<gene>
    <name evidence="1" type="ORF">GIL414_LOCUS45148</name>
</gene>
<proteinExistence type="predicted"/>
<accession>A0A8S3APN0</accession>
<evidence type="ECO:0000313" key="2">
    <source>
        <dbReference type="Proteomes" id="UP000681720"/>
    </source>
</evidence>
<dbReference type="Proteomes" id="UP000681720">
    <property type="component" value="Unassembled WGS sequence"/>
</dbReference>
<protein>
    <submittedName>
        <fullName evidence="1">Uncharacterized protein</fullName>
    </submittedName>
</protein>
<reference evidence="1" key="1">
    <citation type="submission" date="2021-02" db="EMBL/GenBank/DDBJ databases">
        <authorList>
            <person name="Nowell W R."/>
        </authorList>
    </citation>
    <scope>NUCLEOTIDE SEQUENCE</scope>
</reference>
<dbReference type="AlphaFoldDB" id="A0A8S3APN0"/>